<dbReference type="EMBL" id="CCYD01000810">
    <property type="protein sequence ID" value="CEG44046.1"/>
    <property type="molecule type" value="Genomic_DNA"/>
</dbReference>
<accession>A0A0P1ARM2</accession>
<dbReference type="Proteomes" id="UP000054928">
    <property type="component" value="Unassembled WGS sequence"/>
</dbReference>
<keyword evidence="2" id="KW-1185">Reference proteome</keyword>
<dbReference type="AlphaFoldDB" id="A0A0P1ARM2"/>
<sequence length="73" mass="8297">MNQAEREMGAVSKQMEHSTSAARVVVNNLPQLGRTGLELYNQMLWYVKLSLSASVATSYKLMNGEMQYFSRFC</sequence>
<dbReference type="GeneID" id="36409371"/>
<reference evidence="2" key="1">
    <citation type="submission" date="2014-09" db="EMBL/GenBank/DDBJ databases">
        <authorList>
            <person name="Sharma Rahul"/>
            <person name="Thines Marco"/>
        </authorList>
    </citation>
    <scope>NUCLEOTIDE SEQUENCE [LARGE SCALE GENOMIC DNA]</scope>
</reference>
<proteinExistence type="predicted"/>
<name>A0A0P1ARM2_PLAHL</name>
<protein>
    <submittedName>
        <fullName evidence="1">Uncharacterized protein</fullName>
    </submittedName>
</protein>
<evidence type="ECO:0000313" key="2">
    <source>
        <dbReference type="Proteomes" id="UP000054928"/>
    </source>
</evidence>
<dbReference type="RefSeq" id="XP_024580415.1">
    <property type="nucleotide sequence ID" value="XM_024730105.1"/>
</dbReference>
<evidence type="ECO:0000313" key="1">
    <source>
        <dbReference type="EMBL" id="CEG44046.1"/>
    </source>
</evidence>
<organism evidence="1 2">
    <name type="scientific">Plasmopara halstedii</name>
    <name type="common">Downy mildew of sunflower</name>
    <dbReference type="NCBI Taxonomy" id="4781"/>
    <lineage>
        <taxon>Eukaryota</taxon>
        <taxon>Sar</taxon>
        <taxon>Stramenopiles</taxon>
        <taxon>Oomycota</taxon>
        <taxon>Peronosporomycetes</taxon>
        <taxon>Peronosporales</taxon>
        <taxon>Peronosporaceae</taxon>
        <taxon>Plasmopara</taxon>
    </lineage>
</organism>